<reference evidence="1 2" key="1">
    <citation type="submission" date="2018-10" db="EMBL/GenBank/DDBJ databases">
        <title>Genome sequence of Verticillium nonalfalfae VnAa140.</title>
        <authorList>
            <person name="Stajich J.E."/>
            <person name="Kasson M.T."/>
        </authorList>
    </citation>
    <scope>NUCLEOTIDE SEQUENCE [LARGE SCALE GENOMIC DNA]</scope>
    <source>
        <strain evidence="1 2">VnAa140</strain>
    </source>
</reference>
<dbReference type="AlphaFoldDB" id="A0A3M9YF96"/>
<accession>A0A3M9YF96</accession>
<dbReference type="Proteomes" id="UP000267145">
    <property type="component" value="Unassembled WGS sequence"/>
</dbReference>
<dbReference type="RefSeq" id="XP_028496909.1">
    <property type="nucleotide sequence ID" value="XM_028638289.1"/>
</dbReference>
<keyword evidence="2" id="KW-1185">Reference proteome</keyword>
<gene>
    <name evidence="1" type="ORF">D7B24_004114</name>
</gene>
<organism evidence="1 2">
    <name type="scientific">Verticillium nonalfalfae</name>
    <dbReference type="NCBI Taxonomy" id="1051616"/>
    <lineage>
        <taxon>Eukaryota</taxon>
        <taxon>Fungi</taxon>
        <taxon>Dikarya</taxon>
        <taxon>Ascomycota</taxon>
        <taxon>Pezizomycotina</taxon>
        <taxon>Sordariomycetes</taxon>
        <taxon>Hypocreomycetidae</taxon>
        <taxon>Glomerellales</taxon>
        <taxon>Plectosphaerellaceae</taxon>
        <taxon>Verticillium</taxon>
    </lineage>
</organism>
<dbReference type="EMBL" id="RBVV01000023">
    <property type="protein sequence ID" value="RNJ58751.1"/>
    <property type="molecule type" value="Genomic_DNA"/>
</dbReference>
<name>A0A3M9YF96_9PEZI</name>
<evidence type="ECO:0000313" key="1">
    <source>
        <dbReference type="EMBL" id="RNJ58751.1"/>
    </source>
</evidence>
<sequence length="69" mass="7152">MPSQNASKALPVAPLSLDALTMRDSHTTNTHQSASSAAMTRYLSEPDSISAIIAMGGTQEAASPLLPKL</sequence>
<protein>
    <submittedName>
        <fullName evidence="1">Uncharacterized protein</fullName>
    </submittedName>
</protein>
<dbReference type="GeneID" id="39607803"/>
<proteinExistence type="predicted"/>
<evidence type="ECO:0000313" key="2">
    <source>
        <dbReference type="Proteomes" id="UP000267145"/>
    </source>
</evidence>
<comment type="caution">
    <text evidence="1">The sequence shown here is derived from an EMBL/GenBank/DDBJ whole genome shotgun (WGS) entry which is preliminary data.</text>
</comment>